<dbReference type="Proteomes" id="UP000712527">
    <property type="component" value="Unassembled WGS sequence"/>
</dbReference>
<keyword evidence="5 8" id="KW-0472">Membrane</keyword>
<dbReference type="RefSeq" id="WP_204793699.1">
    <property type="nucleotide sequence ID" value="NZ_JACSNQ010000016.1"/>
</dbReference>
<feature type="transmembrane region" description="Helical" evidence="8">
    <location>
        <begin position="718"/>
        <end position="738"/>
    </location>
</feature>
<keyword evidence="3 8" id="KW-0812">Transmembrane</keyword>
<evidence type="ECO:0000256" key="5">
    <source>
        <dbReference type="ARBA" id="ARBA00023136"/>
    </source>
</evidence>
<gene>
    <name evidence="10" type="ORF">H9X80_07360</name>
</gene>
<protein>
    <submittedName>
        <fullName evidence="10">FtsX-like permease family protein</fullName>
    </submittedName>
</protein>
<feature type="transmembrane region" description="Helical" evidence="8">
    <location>
        <begin position="787"/>
        <end position="807"/>
    </location>
</feature>
<dbReference type="PANTHER" id="PTHR30287:SF1">
    <property type="entry name" value="INNER MEMBRANE PROTEIN"/>
    <property type="match status" value="1"/>
</dbReference>
<feature type="coiled-coil region" evidence="6">
    <location>
        <begin position="329"/>
        <end position="381"/>
    </location>
</feature>
<comment type="subcellular location">
    <subcellularLocation>
        <location evidence="1">Cell membrane</location>
        <topology evidence="1">Multi-pass membrane protein</topology>
    </subcellularLocation>
</comment>
<evidence type="ECO:0000256" key="8">
    <source>
        <dbReference type="SAM" id="Phobius"/>
    </source>
</evidence>
<feature type="transmembrane region" description="Helical" evidence="8">
    <location>
        <begin position="1034"/>
        <end position="1054"/>
    </location>
</feature>
<feature type="compositionally biased region" description="Basic and acidic residues" evidence="7">
    <location>
        <begin position="118"/>
        <end position="128"/>
    </location>
</feature>
<proteinExistence type="predicted"/>
<comment type="caution">
    <text evidence="10">The sequence shown here is derived from an EMBL/GenBank/DDBJ whole genome shotgun (WGS) entry which is preliminary data.</text>
</comment>
<dbReference type="Pfam" id="PF02687">
    <property type="entry name" value="FtsX"/>
    <property type="match status" value="2"/>
</dbReference>
<keyword evidence="6" id="KW-0175">Coiled coil</keyword>
<feature type="domain" description="ABC3 transporter permease C-terminal" evidence="9">
    <location>
        <begin position="619"/>
        <end position="741"/>
    </location>
</feature>
<evidence type="ECO:0000256" key="3">
    <source>
        <dbReference type="ARBA" id="ARBA00022692"/>
    </source>
</evidence>
<evidence type="ECO:0000313" key="11">
    <source>
        <dbReference type="Proteomes" id="UP000712527"/>
    </source>
</evidence>
<feature type="coiled-coil region" evidence="6">
    <location>
        <begin position="517"/>
        <end position="583"/>
    </location>
</feature>
<feature type="transmembrane region" description="Helical" evidence="8">
    <location>
        <begin position="1087"/>
        <end position="1111"/>
    </location>
</feature>
<feature type="transmembrane region" description="Helical" evidence="8">
    <location>
        <begin position="20"/>
        <end position="39"/>
    </location>
</feature>
<evidence type="ECO:0000256" key="2">
    <source>
        <dbReference type="ARBA" id="ARBA00022475"/>
    </source>
</evidence>
<evidence type="ECO:0000256" key="6">
    <source>
        <dbReference type="SAM" id="Coils"/>
    </source>
</evidence>
<keyword evidence="4 8" id="KW-1133">Transmembrane helix</keyword>
<evidence type="ECO:0000313" key="10">
    <source>
        <dbReference type="EMBL" id="MBM6775360.1"/>
    </source>
</evidence>
<organism evidence="10 11">
    <name type="scientific">Olsenella profusa</name>
    <dbReference type="NCBI Taxonomy" id="138595"/>
    <lineage>
        <taxon>Bacteria</taxon>
        <taxon>Bacillati</taxon>
        <taxon>Actinomycetota</taxon>
        <taxon>Coriobacteriia</taxon>
        <taxon>Coriobacteriales</taxon>
        <taxon>Atopobiaceae</taxon>
        <taxon>Olsenella</taxon>
    </lineage>
</organism>
<feature type="transmembrane region" description="Helical" evidence="8">
    <location>
        <begin position="665"/>
        <end position="698"/>
    </location>
</feature>
<reference evidence="10 11" key="1">
    <citation type="journal article" date="2021" name="Sci. Rep.">
        <title>The distribution of antibiotic resistance genes in chicken gut microbiota commensals.</title>
        <authorList>
            <person name="Juricova H."/>
            <person name="Matiasovicova J."/>
            <person name="Kubasova T."/>
            <person name="Cejkova D."/>
            <person name="Rychlik I."/>
        </authorList>
    </citation>
    <scope>NUCLEOTIDE SEQUENCE [LARGE SCALE GENOMIC DNA]</scope>
    <source>
        <strain evidence="10 11">An794</strain>
    </source>
</reference>
<evidence type="ECO:0000256" key="4">
    <source>
        <dbReference type="ARBA" id="ARBA00022989"/>
    </source>
</evidence>
<keyword evidence="2" id="KW-1003">Cell membrane</keyword>
<dbReference type="InterPro" id="IPR038766">
    <property type="entry name" value="Membrane_comp_ABC_pdt"/>
</dbReference>
<dbReference type="EMBL" id="JACSNQ010000016">
    <property type="protein sequence ID" value="MBM6775360.1"/>
    <property type="molecule type" value="Genomic_DNA"/>
</dbReference>
<feature type="domain" description="ABC3 transporter permease C-terminal" evidence="9">
    <location>
        <begin position="1038"/>
        <end position="1150"/>
    </location>
</feature>
<feature type="transmembrane region" description="Helical" evidence="8">
    <location>
        <begin position="1123"/>
        <end position="1146"/>
    </location>
</feature>
<evidence type="ECO:0000259" key="9">
    <source>
        <dbReference type="Pfam" id="PF02687"/>
    </source>
</evidence>
<evidence type="ECO:0000256" key="1">
    <source>
        <dbReference type="ARBA" id="ARBA00004651"/>
    </source>
</evidence>
<sequence length="1164" mass="121317">MRAFSRGIVRDVTGSLGRFLAILGICALGCGFFAGLRMAGPDMRAAADAYYDQTRLWDLRVLSTQGLADADLDRLSQVEGVSAVAGSTLVDVMARFGSEQVATRVATLPPEYLLPGDKNGENDGEKNPATDASAPTDEPSLNRLILRSGTWPSAAGECVASADNPALPVEPGDVIEVLYEAGGGDVLAATELTVTGTVSSSAYPYTVSFGSTTLGSGMIDQYLFVPADTFAQGTPYTEAYLRVDGADAYRSGGEQYQQAVGTVDSALESASGALAGARTEDLRADAQAQVDESAAELADQRASAASELSASRTELDAAADQIADGTSQLQSGEKDLEAARAELAARREEAASGLASAQAGLDDAQAQIDSQSAALDAQAEQVESARASLESGLPALLATLADQGVTATNLPSARTGVEEASAQVADARAALAPVLEQLGALEAAGALTPEQQTQLEQARAQDAQLAAQAEALGAALAQVSRLEQAQAAVAAYDDGRAQLASAQAEVDSGRQGLLASQQEADAQLADAQAQIDASAAQLEQARAELASAQDAYDEGEAAWEASRAEADAQLAEAQAALDDAQAQVDAIEPGQLYVLDRTQSEGIATYQADSERMDTIATVFPFMFFLVAALVSLTTMTRMVEDERVQIGTYKALGYSTARIAGKYLAYAGAAALTGAVLGVAVLTQVLPFIVSSAYGIIYAVPQQGFPLPIDPMVALTSGGLGVAVTLLATWAAVVSSLRETPAALMQPRAPRAGRRILLERVRPLWRRLSFSWKVTCRNLFRYKKRLLMTVVGISGCTALLLVGLGLHDAIWDIIDNQFGPIAHYDTTVSLDETATAADADAVDALIGSTDGSRVLARAQLVNVQAGSNAADGTISVQVVVPEDPGSFDDAVSLRERVSQRPLSLVADGSGIILGEKTATKLGVAAGDTVTVFGQDAVGTATGTGCTLTVSGIAENYVGSVAYLAPAAWETLRAGGVVDAEEPSFSTIYATTSPDAATRNALTDELQGTGHVSTVAFTDETVAMYREMLSAVDLIVVVLIVSAAALAFIVLYNLTNINIGERVREIATLKVLGFKRGEVGAYIFREIALLALLGDALGMVLGTWLEGFVIVTAEVDVVMFGRVIHPLSYLGAFALTLVFSALVMLAMRRRLDAIDMVESLKSVD</sequence>
<dbReference type="PANTHER" id="PTHR30287">
    <property type="entry name" value="MEMBRANE COMPONENT OF PREDICTED ABC SUPERFAMILY METABOLITE UPTAKE TRANSPORTER"/>
    <property type="match status" value="1"/>
</dbReference>
<name>A0ABS2F3H7_9ACTN</name>
<feature type="region of interest" description="Disordered" evidence="7">
    <location>
        <begin position="112"/>
        <end position="139"/>
    </location>
</feature>
<dbReference type="InterPro" id="IPR003838">
    <property type="entry name" value="ABC3_permease_C"/>
</dbReference>
<accession>A0ABS2F3H7</accession>
<keyword evidence="11" id="KW-1185">Reference proteome</keyword>
<feature type="transmembrane region" description="Helical" evidence="8">
    <location>
        <begin position="616"/>
        <end position="636"/>
    </location>
</feature>
<evidence type="ECO:0000256" key="7">
    <source>
        <dbReference type="SAM" id="MobiDB-lite"/>
    </source>
</evidence>